<dbReference type="PANTHER" id="PTHR10900:SF77">
    <property type="entry name" value="FI19380P1"/>
    <property type="match status" value="1"/>
</dbReference>
<dbReference type="InterPro" id="IPR000782">
    <property type="entry name" value="FAS1_domain"/>
</dbReference>
<gene>
    <name evidence="4" type="ORF">VKT23_016175</name>
</gene>
<sequence>MHSLFLPLLTGAALLPFSLAQSLDANAIVQALTGAGLNQLAQAAASVNSTPTGQVLFSTLLSGQNVTVFAPTDAAFSNASSRLANAQPEDIANVLAYHVLVGNFSSPSTANTIISSESPNVTIARTLLNDSDLVELEGNKSQVLAWTRENNAVRFLNQNATTTVQNVTHVSTITIAVIDQVLAPPGEISEVVGSSSNLSTLAGVLRTEIPSGNGNISLIDFVESQRGVTIFAPDNAAFGAINSSLASLASNVTALSILIGNHIINGTTVYSPSIFNGTVLTSSQGENLTFTTNSSGAYVSSAQSTAKIVQTDILVENGVVHVINGVLLNTERDEGAAQSAFESATSAAAQSTTETAPLATATSPNGGTGSGSGSGSGSGDGGSGNGNGATTLSLEVTKMMVVGVVVGLGGVLF</sequence>
<dbReference type="SUPFAM" id="SSF82153">
    <property type="entry name" value="FAS1 domain"/>
    <property type="match status" value="2"/>
</dbReference>
<keyword evidence="5" id="KW-1185">Reference proteome</keyword>
<dbReference type="PANTHER" id="PTHR10900">
    <property type="entry name" value="PERIOSTIN-RELATED"/>
    <property type="match status" value="1"/>
</dbReference>
<feature type="domain" description="FAS1" evidence="3">
    <location>
        <begin position="185"/>
        <end position="327"/>
    </location>
</feature>
<proteinExistence type="predicted"/>
<feature type="compositionally biased region" description="Low complexity" evidence="1">
    <location>
        <begin position="340"/>
        <end position="365"/>
    </location>
</feature>
<dbReference type="InterPro" id="IPR050904">
    <property type="entry name" value="Adhesion/Biosynth-related"/>
</dbReference>
<evidence type="ECO:0000256" key="2">
    <source>
        <dbReference type="SAM" id="SignalP"/>
    </source>
</evidence>
<protein>
    <recommendedName>
        <fullName evidence="3">FAS1 domain-containing protein</fullName>
    </recommendedName>
</protein>
<evidence type="ECO:0000256" key="1">
    <source>
        <dbReference type="SAM" id="MobiDB-lite"/>
    </source>
</evidence>
<organism evidence="4 5">
    <name type="scientific">Marasmiellus scandens</name>
    <dbReference type="NCBI Taxonomy" id="2682957"/>
    <lineage>
        <taxon>Eukaryota</taxon>
        <taxon>Fungi</taxon>
        <taxon>Dikarya</taxon>
        <taxon>Basidiomycota</taxon>
        <taxon>Agaricomycotina</taxon>
        <taxon>Agaricomycetes</taxon>
        <taxon>Agaricomycetidae</taxon>
        <taxon>Agaricales</taxon>
        <taxon>Marasmiineae</taxon>
        <taxon>Omphalotaceae</taxon>
        <taxon>Marasmiellus</taxon>
    </lineage>
</organism>
<feature type="signal peptide" evidence="2">
    <location>
        <begin position="1"/>
        <end position="20"/>
    </location>
</feature>
<dbReference type="EMBL" id="JBANRG010000059">
    <property type="protein sequence ID" value="KAK7442203.1"/>
    <property type="molecule type" value="Genomic_DNA"/>
</dbReference>
<dbReference type="SMART" id="SM00554">
    <property type="entry name" value="FAS1"/>
    <property type="match status" value="2"/>
</dbReference>
<dbReference type="Gene3D" id="2.30.180.10">
    <property type="entry name" value="FAS1 domain"/>
    <property type="match status" value="2"/>
</dbReference>
<evidence type="ECO:0000313" key="4">
    <source>
        <dbReference type="EMBL" id="KAK7442203.1"/>
    </source>
</evidence>
<accession>A0ABR1IVB0</accession>
<feature type="region of interest" description="Disordered" evidence="1">
    <location>
        <begin position="340"/>
        <end position="386"/>
    </location>
</feature>
<reference evidence="4 5" key="1">
    <citation type="submission" date="2024-01" db="EMBL/GenBank/DDBJ databases">
        <title>A draft genome for the cacao thread blight pathogen Marasmiellus scandens.</title>
        <authorList>
            <person name="Baruah I.K."/>
            <person name="Leung J."/>
            <person name="Bukari Y."/>
            <person name="Amoako-Attah I."/>
            <person name="Meinhardt L.W."/>
            <person name="Bailey B.A."/>
            <person name="Cohen S.P."/>
        </authorList>
    </citation>
    <scope>NUCLEOTIDE SEQUENCE [LARGE SCALE GENOMIC DNA]</scope>
    <source>
        <strain evidence="4 5">GH-19</strain>
    </source>
</reference>
<feature type="chain" id="PRO_5045950128" description="FAS1 domain-containing protein" evidence="2">
    <location>
        <begin position="21"/>
        <end position="413"/>
    </location>
</feature>
<name>A0ABR1IVB0_9AGAR</name>
<feature type="domain" description="FAS1" evidence="3">
    <location>
        <begin position="12"/>
        <end position="182"/>
    </location>
</feature>
<keyword evidence="2" id="KW-0732">Signal</keyword>
<comment type="caution">
    <text evidence="4">The sequence shown here is derived from an EMBL/GenBank/DDBJ whole genome shotgun (WGS) entry which is preliminary data.</text>
</comment>
<dbReference type="Proteomes" id="UP001498398">
    <property type="component" value="Unassembled WGS sequence"/>
</dbReference>
<evidence type="ECO:0000259" key="3">
    <source>
        <dbReference type="PROSITE" id="PS50213"/>
    </source>
</evidence>
<evidence type="ECO:0000313" key="5">
    <source>
        <dbReference type="Proteomes" id="UP001498398"/>
    </source>
</evidence>
<dbReference type="InterPro" id="IPR036378">
    <property type="entry name" value="FAS1_dom_sf"/>
</dbReference>
<feature type="compositionally biased region" description="Gly residues" evidence="1">
    <location>
        <begin position="366"/>
        <end position="386"/>
    </location>
</feature>
<dbReference type="Pfam" id="PF02469">
    <property type="entry name" value="Fasciclin"/>
    <property type="match status" value="2"/>
</dbReference>
<dbReference type="PROSITE" id="PS50213">
    <property type="entry name" value="FAS1"/>
    <property type="match status" value="2"/>
</dbReference>